<reference evidence="1 2" key="1">
    <citation type="journal article" date="2017" name="Int. J. Syst. Evol. Microbiol.">
        <title>Ramlibacter alkalitolerans sp. nov., alkali-tolerant bacterium isolated from soil of ginseng.</title>
        <authorList>
            <person name="Lee D.H."/>
            <person name="Cha C.J."/>
        </authorList>
    </citation>
    <scope>NUCLEOTIDE SEQUENCE [LARGE SCALE GENOMIC DNA]</scope>
    <source>
        <strain evidence="1 2">KACC 19305</strain>
    </source>
</reference>
<accession>A0ABS1JL72</accession>
<dbReference type="EMBL" id="JAEQND010000004">
    <property type="protein sequence ID" value="MBL0424975.1"/>
    <property type="molecule type" value="Genomic_DNA"/>
</dbReference>
<evidence type="ECO:0000313" key="1">
    <source>
        <dbReference type="EMBL" id="MBL0424975.1"/>
    </source>
</evidence>
<keyword evidence="2" id="KW-1185">Reference proteome</keyword>
<name>A0ABS1JL72_9BURK</name>
<evidence type="ECO:0000313" key="2">
    <source>
        <dbReference type="Proteomes" id="UP000622707"/>
    </source>
</evidence>
<sequence>MRWLNTKELRSTISALFAVSTAPPSAQEQADKLEVIRRKMLALAALTSSPRSEALARRIRYAVSVESLWFSRGELMGQLAKIDGEAAARERVDALGKLFQELLPRGLHARTSPLDGSYRSSRPAED</sequence>
<gene>
    <name evidence="1" type="ORF">JI746_07640</name>
</gene>
<comment type="caution">
    <text evidence="1">The sequence shown here is derived from an EMBL/GenBank/DDBJ whole genome shotgun (WGS) entry which is preliminary data.</text>
</comment>
<protein>
    <submittedName>
        <fullName evidence="1">Uncharacterized protein</fullName>
    </submittedName>
</protein>
<proteinExistence type="predicted"/>
<organism evidence="1 2">
    <name type="scientific">Ramlibacter alkalitolerans</name>
    <dbReference type="NCBI Taxonomy" id="2039631"/>
    <lineage>
        <taxon>Bacteria</taxon>
        <taxon>Pseudomonadati</taxon>
        <taxon>Pseudomonadota</taxon>
        <taxon>Betaproteobacteria</taxon>
        <taxon>Burkholderiales</taxon>
        <taxon>Comamonadaceae</taxon>
        <taxon>Ramlibacter</taxon>
    </lineage>
</organism>
<dbReference type="RefSeq" id="WP_201688225.1">
    <property type="nucleotide sequence ID" value="NZ_JAEQND010000004.1"/>
</dbReference>
<dbReference type="Proteomes" id="UP000622707">
    <property type="component" value="Unassembled WGS sequence"/>
</dbReference>